<sequence>MTVQNISEILGAEVLCCEDMLQHPVHTACGSDMMSDVLAFVKDQSVLLTGLCNPQVIRTAEMMDIVCIVFVRGKKPDDAMLELAQQRGIPLLVTKHRMFTACGLLYTHGLSGGARN</sequence>
<organism evidence="2 3">
    <name type="scientific">Ruminococcus champanellensis (strain DSM 18848 / JCM 17042 / KCTC 15320 / 18P13)</name>
    <dbReference type="NCBI Taxonomy" id="213810"/>
    <lineage>
        <taxon>Bacteria</taxon>
        <taxon>Bacillati</taxon>
        <taxon>Bacillota</taxon>
        <taxon>Clostridia</taxon>
        <taxon>Eubacteriales</taxon>
        <taxon>Oscillospiraceae</taxon>
        <taxon>Ruminococcus</taxon>
    </lineage>
</organism>
<evidence type="ECO:0000313" key="3">
    <source>
        <dbReference type="Proteomes" id="UP000007054"/>
    </source>
</evidence>
<protein>
    <submittedName>
        <fullName evidence="2">DRTGG domain</fullName>
    </submittedName>
</protein>
<gene>
    <name evidence="2" type="ordered locus">RUM_16050</name>
</gene>
<name>D4LDJ6_RUMC1</name>
<dbReference type="Proteomes" id="UP000007054">
    <property type="component" value="Chromosome"/>
</dbReference>
<accession>D4LDJ6</accession>
<dbReference type="EMBL" id="FP929052">
    <property type="protein sequence ID" value="CBL17691.1"/>
    <property type="molecule type" value="Genomic_DNA"/>
</dbReference>
<evidence type="ECO:0000313" key="2">
    <source>
        <dbReference type="EMBL" id="CBL17691.1"/>
    </source>
</evidence>
<dbReference type="Pfam" id="PF07085">
    <property type="entry name" value="DRTGG"/>
    <property type="match status" value="1"/>
</dbReference>
<dbReference type="GeneID" id="83156318"/>
<dbReference type="InterPro" id="IPR010766">
    <property type="entry name" value="DRTGG"/>
</dbReference>
<dbReference type="RefSeq" id="WP_015558597.1">
    <property type="nucleotide sequence ID" value="NC_021039.1"/>
</dbReference>
<dbReference type="HOGENOM" id="CLU_140224_0_0_9"/>
<reference evidence="2" key="2">
    <citation type="submission" date="2010-03" db="EMBL/GenBank/DDBJ databases">
        <authorList>
            <person name="Pajon A."/>
        </authorList>
    </citation>
    <scope>NUCLEOTIDE SEQUENCE</scope>
    <source>
        <strain evidence="2">Type strain: 18P13</strain>
    </source>
</reference>
<reference evidence="2" key="1">
    <citation type="submission" date="2010-03" db="EMBL/GenBank/DDBJ databases">
        <title>The genome sequence of Ruminococcus sp. 18P13.</title>
        <authorList>
            <consortium name="metaHIT consortium -- http://www.metahit.eu/"/>
            <person name="Pajon A."/>
            <person name="Turner K."/>
            <person name="Parkhill J."/>
            <person name="Bernalier A."/>
        </authorList>
    </citation>
    <scope>NUCLEOTIDE SEQUENCE [LARGE SCALE GENOMIC DNA]</scope>
    <source>
        <strain evidence="2">Type strain: 18P13</strain>
    </source>
</reference>
<dbReference type="KEGG" id="rch:RUM_16050"/>
<dbReference type="STRING" id="213810.RUM_16050"/>
<dbReference type="BioCyc" id="RCHA213810:RUM_RS07810-MONOMER"/>
<dbReference type="InterPro" id="IPR028979">
    <property type="entry name" value="Ser_kin/Pase_Hpr-like_N_sf"/>
</dbReference>
<dbReference type="Gene3D" id="3.40.1390.20">
    <property type="entry name" value="HprK N-terminal domain-like"/>
    <property type="match status" value="1"/>
</dbReference>
<dbReference type="OrthoDB" id="9800390at2"/>
<feature type="domain" description="DRTGG" evidence="1">
    <location>
        <begin position="5"/>
        <end position="102"/>
    </location>
</feature>
<dbReference type="PATRIC" id="fig|213810.4.peg.1504"/>
<keyword evidence="3" id="KW-1185">Reference proteome</keyword>
<proteinExistence type="predicted"/>
<dbReference type="AlphaFoldDB" id="D4LDJ6"/>
<evidence type="ECO:0000259" key="1">
    <source>
        <dbReference type="Pfam" id="PF07085"/>
    </source>
</evidence>
<dbReference type="SUPFAM" id="SSF75138">
    <property type="entry name" value="HprK N-terminal domain-like"/>
    <property type="match status" value="1"/>
</dbReference>